<keyword evidence="6" id="KW-1185">Reference proteome</keyword>
<keyword evidence="4" id="KW-0732">Signal</keyword>
<dbReference type="InterPro" id="IPR019734">
    <property type="entry name" value="TPR_rpt"/>
</dbReference>
<keyword evidence="1" id="KW-0677">Repeat</keyword>
<reference evidence="6" key="1">
    <citation type="journal article" date="2019" name="Int. J. Syst. Evol. Microbiol.">
        <title>The Global Catalogue of Microorganisms (GCM) 10K type strain sequencing project: providing services to taxonomists for standard genome sequencing and annotation.</title>
        <authorList>
            <consortium name="The Broad Institute Genomics Platform"/>
            <consortium name="The Broad Institute Genome Sequencing Center for Infectious Disease"/>
            <person name="Wu L."/>
            <person name="Ma J."/>
        </authorList>
    </citation>
    <scope>NUCLEOTIDE SEQUENCE [LARGE SCALE GENOMIC DNA]</scope>
    <source>
        <strain evidence="6">CCM 7132</strain>
    </source>
</reference>
<evidence type="ECO:0000313" key="5">
    <source>
        <dbReference type="EMBL" id="GGC25234.1"/>
    </source>
</evidence>
<proteinExistence type="predicted"/>
<comment type="caution">
    <text evidence="5">The sequence shown here is derived from an EMBL/GenBank/DDBJ whole genome shotgun (WGS) entry which is preliminary data.</text>
</comment>
<protein>
    <recommendedName>
        <fullName evidence="7">Tetratricopeptide repeat protein</fullName>
    </recommendedName>
</protein>
<feature type="repeat" description="TPR" evidence="3">
    <location>
        <begin position="540"/>
        <end position="573"/>
    </location>
</feature>
<evidence type="ECO:0000256" key="1">
    <source>
        <dbReference type="ARBA" id="ARBA00022737"/>
    </source>
</evidence>
<gene>
    <name evidence="5" type="ORF">GCM10007207_08270</name>
</gene>
<dbReference type="PROSITE" id="PS50005">
    <property type="entry name" value="TPR"/>
    <property type="match status" value="1"/>
</dbReference>
<dbReference type="PANTHER" id="PTHR44858:SF1">
    <property type="entry name" value="UDP-N-ACETYLGLUCOSAMINE--PEPTIDE N-ACETYLGLUCOSAMINYLTRANSFERASE SPINDLY-RELATED"/>
    <property type="match status" value="1"/>
</dbReference>
<dbReference type="InterPro" id="IPR011990">
    <property type="entry name" value="TPR-like_helical_dom_sf"/>
</dbReference>
<evidence type="ECO:0008006" key="7">
    <source>
        <dbReference type="Google" id="ProtNLM"/>
    </source>
</evidence>
<evidence type="ECO:0000256" key="2">
    <source>
        <dbReference type="ARBA" id="ARBA00022803"/>
    </source>
</evidence>
<dbReference type="SUPFAM" id="SSF48452">
    <property type="entry name" value="TPR-like"/>
    <property type="match status" value="1"/>
</dbReference>
<sequence>MQTKRSPSRLVLLACLASVAGVPVTRALAADTQGGVALMAPDYSLTGSLLGSIVSVQRNNVSDADHALYEAVMQGYRDPDFVLMALRFAAMDAGSDSAARAVTLARLMPQQNLARLVLGTAAFRDRHWKSAEGFFALHSKETDGLLRMAGRGLRDWCHYGANPANGQEDDITLPQGGIDPVTWLALLQQARIASLRDEARTDSLFAQLDRSAVAVPPLVRVQALQFEADWLAFRHHDAEARQRLKNVGGLLPAFQLVAGRLRPGRIGTDFSPNQGLAEFYIGVTALLGDTASHDSGNAGAPNPDDDKLKDLRQLKILLLRQALLLAPDLTLGKILLAEELRNDGQLDMAQSALDGVAEDDPLAPLSDHAQAQVALKRHDLNAALHALGRVVKANPGNPDILNELGSVQDQLGHSDAAIETFTHALNKVSVMESRVWPLLLGRAIAWDHLKRRDKAQADLDRALALAPAEPVLLNYAGYSDVEHNERPEQALLLLRRAMDMAPDDAEIRDSYAWALLKQKGDLAQALPLLLSAVNSAPADAEIAYHLGVAYWYQGRQLEARDQWSQALNNKPEPETKALIDAALAGGPDLPVMRGRAIPSPR</sequence>
<keyword evidence="2 3" id="KW-0802">TPR repeat</keyword>
<dbReference type="Gene3D" id="1.25.40.10">
    <property type="entry name" value="Tetratricopeptide repeat domain"/>
    <property type="match status" value="2"/>
</dbReference>
<evidence type="ECO:0000256" key="4">
    <source>
        <dbReference type="SAM" id="SignalP"/>
    </source>
</evidence>
<dbReference type="RefSeq" id="WP_188425535.1">
    <property type="nucleotide sequence ID" value="NZ_BMCH01000002.1"/>
</dbReference>
<feature type="signal peptide" evidence="4">
    <location>
        <begin position="1"/>
        <end position="29"/>
    </location>
</feature>
<evidence type="ECO:0000256" key="3">
    <source>
        <dbReference type="PROSITE-ProRule" id="PRU00339"/>
    </source>
</evidence>
<dbReference type="EMBL" id="BMCH01000002">
    <property type="protein sequence ID" value="GGC25234.1"/>
    <property type="molecule type" value="Genomic_DNA"/>
</dbReference>
<dbReference type="SMART" id="SM00028">
    <property type="entry name" value="TPR"/>
    <property type="match status" value="4"/>
</dbReference>
<dbReference type="PANTHER" id="PTHR44858">
    <property type="entry name" value="TETRATRICOPEPTIDE REPEAT PROTEIN 6"/>
    <property type="match status" value="1"/>
</dbReference>
<name>A0ABQ1LIX7_9PROT</name>
<dbReference type="Pfam" id="PF13432">
    <property type="entry name" value="TPR_16"/>
    <property type="match status" value="2"/>
</dbReference>
<evidence type="ECO:0000313" key="6">
    <source>
        <dbReference type="Proteomes" id="UP000637769"/>
    </source>
</evidence>
<feature type="chain" id="PRO_5045241651" description="Tetratricopeptide repeat protein" evidence="4">
    <location>
        <begin position="30"/>
        <end position="601"/>
    </location>
</feature>
<dbReference type="Proteomes" id="UP000637769">
    <property type="component" value="Unassembled WGS sequence"/>
</dbReference>
<organism evidence="5 6">
    <name type="scientific">Asaia siamensis</name>
    <dbReference type="NCBI Taxonomy" id="110479"/>
    <lineage>
        <taxon>Bacteria</taxon>
        <taxon>Pseudomonadati</taxon>
        <taxon>Pseudomonadota</taxon>
        <taxon>Alphaproteobacteria</taxon>
        <taxon>Acetobacterales</taxon>
        <taxon>Acetobacteraceae</taxon>
        <taxon>Asaia</taxon>
    </lineage>
</organism>
<accession>A0ABQ1LIX7</accession>
<dbReference type="InterPro" id="IPR050498">
    <property type="entry name" value="Ycf3"/>
</dbReference>